<dbReference type="STRING" id="555512.SAMN04487993_102156"/>
<proteinExistence type="predicted"/>
<keyword evidence="3" id="KW-1185">Reference proteome</keyword>
<dbReference type="Proteomes" id="UP000199093">
    <property type="component" value="Unassembled WGS sequence"/>
</dbReference>
<organism evidence="2 3">
    <name type="scientific">Salipiger marinus</name>
    <dbReference type="NCBI Taxonomy" id="555512"/>
    <lineage>
        <taxon>Bacteria</taxon>
        <taxon>Pseudomonadati</taxon>
        <taxon>Pseudomonadota</taxon>
        <taxon>Alphaproteobacteria</taxon>
        <taxon>Rhodobacterales</taxon>
        <taxon>Roseobacteraceae</taxon>
        <taxon>Salipiger</taxon>
    </lineage>
</organism>
<dbReference type="RefSeq" id="WP_089850303.1">
    <property type="nucleotide sequence ID" value="NZ_FNEJ01000021.1"/>
</dbReference>
<sequence>MQHGPALPAFRALMARLADRGRAARPAAPHGPRGEGPPPARLDIAVCEGGSEAAAQARIRLHGRRLARQDRWDQLARALREADQGRARTPGAVPVARLLAEGAAADALEAALAAADRAEVARALGILQVLEQAMEGLTGDPWLAALLAQAHLAMARVWQGRPGAPDPTPARREARAQHLDAAARLVAPFEPLELDSPLLAALRCALLDRAARPGARVADDYEDLIDLDPGSPEHMRALGRDLHPARFGSWRRLDLEARRCAQRTADLWGAGGYVWVWMDVLAGDSRGFAHVEAELFSEGLHDILARRDGQHMANLLAAYCGLTLSGAAGPGTARARITGALGWILRDHLREIHPELWAEARPGAGSGDTALRRGKVRALSVLAEHFAADLRRGHRVVISAQGLEIRAAG</sequence>
<evidence type="ECO:0000256" key="1">
    <source>
        <dbReference type="SAM" id="MobiDB-lite"/>
    </source>
</evidence>
<protein>
    <submittedName>
        <fullName evidence="2">Uncharacterized protein</fullName>
    </submittedName>
</protein>
<evidence type="ECO:0000313" key="3">
    <source>
        <dbReference type="Proteomes" id="UP000199093"/>
    </source>
</evidence>
<dbReference type="EMBL" id="FNEJ01000021">
    <property type="protein sequence ID" value="SDJ19663.1"/>
    <property type="molecule type" value="Genomic_DNA"/>
</dbReference>
<dbReference type="AlphaFoldDB" id="A0A1G8RRW2"/>
<name>A0A1G8RRW2_9RHOB</name>
<dbReference type="OrthoDB" id="7734559at2"/>
<evidence type="ECO:0000313" key="2">
    <source>
        <dbReference type="EMBL" id="SDJ19663.1"/>
    </source>
</evidence>
<feature type="region of interest" description="Disordered" evidence="1">
    <location>
        <begin position="20"/>
        <end position="40"/>
    </location>
</feature>
<gene>
    <name evidence="2" type="ORF">SAMN04487993_102156</name>
</gene>
<reference evidence="2 3" key="1">
    <citation type="submission" date="2016-10" db="EMBL/GenBank/DDBJ databases">
        <authorList>
            <person name="de Groot N.N."/>
        </authorList>
    </citation>
    <scope>NUCLEOTIDE SEQUENCE [LARGE SCALE GENOMIC DNA]</scope>
    <source>
        <strain evidence="2 3">DSM 26424</strain>
    </source>
</reference>
<accession>A0A1G8RRW2</accession>